<evidence type="ECO:0000313" key="6">
    <source>
        <dbReference type="Proteomes" id="UP000695562"/>
    </source>
</evidence>
<feature type="compositionally biased region" description="Basic and acidic residues" evidence="4">
    <location>
        <begin position="17"/>
        <end position="37"/>
    </location>
</feature>
<feature type="non-terminal residue" evidence="5">
    <location>
        <position position="373"/>
    </location>
</feature>
<dbReference type="OrthoDB" id="2446855at2759"/>
<evidence type="ECO:0000313" key="5">
    <source>
        <dbReference type="EMBL" id="KAF2070181.1"/>
    </source>
</evidence>
<feature type="compositionally biased region" description="Low complexity" evidence="4">
    <location>
        <begin position="40"/>
        <end position="64"/>
    </location>
</feature>
<dbReference type="InterPro" id="IPR013633">
    <property type="entry name" value="NRDE-2"/>
</dbReference>
<feature type="compositionally biased region" description="Polar residues" evidence="4">
    <location>
        <begin position="84"/>
        <end position="95"/>
    </location>
</feature>
<dbReference type="AlphaFoldDB" id="A0A8J4PV40"/>
<keyword evidence="3" id="KW-0539">Nucleus</keyword>
<comment type="subcellular location">
    <subcellularLocation>
        <location evidence="1">Nucleus</location>
    </subcellularLocation>
</comment>
<dbReference type="Proteomes" id="UP000695562">
    <property type="component" value="Unassembled WGS sequence"/>
</dbReference>
<evidence type="ECO:0000256" key="3">
    <source>
        <dbReference type="ARBA" id="ARBA00023242"/>
    </source>
</evidence>
<dbReference type="GO" id="GO:0031048">
    <property type="term" value="P:regulatory ncRNA-mediated heterochromatin formation"/>
    <property type="evidence" value="ECO:0007669"/>
    <property type="project" value="TreeGrafter"/>
</dbReference>
<name>A0A8J4PV40_9MYCE</name>
<dbReference type="EMBL" id="AJWJ01000530">
    <property type="protein sequence ID" value="KAF2070181.1"/>
    <property type="molecule type" value="Genomic_DNA"/>
</dbReference>
<dbReference type="GO" id="GO:0071013">
    <property type="term" value="C:catalytic step 2 spliceosome"/>
    <property type="evidence" value="ECO:0007669"/>
    <property type="project" value="TreeGrafter"/>
</dbReference>
<evidence type="ECO:0000256" key="2">
    <source>
        <dbReference type="ARBA" id="ARBA00009265"/>
    </source>
</evidence>
<dbReference type="PANTHER" id="PTHR13471:SF0">
    <property type="entry name" value="NUCLEAR EXOSOME REGULATOR NRDE2"/>
    <property type="match status" value="1"/>
</dbReference>
<dbReference type="GO" id="GO:1902369">
    <property type="term" value="P:negative regulation of RNA catabolic process"/>
    <property type="evidence" value="ECO:0007669"/>
    <property type="project" value="TreeGrafter"/>
</dbReference>
<comment type="caution">
    <text evidence="5">The sequence shown here is derived from an EMBL/GenBank/DDBJ whole genome shotgun (WGS) entry which is preliminary data.</text>
</comment>
<dbReference type="Pfam" id="PF08424">
    <property type="entry name" value="NRDE-2"/>
    <property type="match status" value="1"/>
</dbReference>
<sequence>MSSLFAAYSKPTTATNEDVKQIEYKSDSTTTDSKDKSWLSNSSYKDTTTTTKTTKTTNTSPSSNNERKKASDYFNIKDQDDGDNSISVDNKQIIQSSKKNNKRDSSDKNNKKRHGFLNDSDFSDTSSESSSSSDEYEYLKTKKQKKKEKNKDKKKLKLEKYSETDRSLIIQDVFTKDKGYIEDYIGDSTNISFGLNKSLIPNYNHDQQRVLGLNDIQLIFTKKDGFILDNYKDKKRADNKPSRYFNHTMASAPGTDTIKIQANNNDSLGLNNSFIKFSNNDNSNNYTDDQESKLTEEEKTLQENGKLNKRVENDPYNIDAWVDLVEYQDRFMKFSARKSRARGPLLEKKMAIYRKALLSNPDSDVLIINYLQL</sequence>
<comment type="similarity">
    <text evidence="2">Belongs to the NRDE2 family.</text>
</comment>
<dbReference type="PANTHER" id="PTHR13471">
    <property type="entry name" value="TETRATRICOPEPTIDE-LIKE HELICAL"/>
    <property type="match status" value="1"/>
</dbReference>
<keyword evidence="6" id="KW-1185">Reference proteome</keyword>
<feature type="compositionally biased region" description="Low complexity" evidence="4">
    <location>
        <begin position="119"/>
        <end position="133"/>
    </location>
</feature>
<accession>A0A8J4PV40</accession>
<protein>
    <submittedName>
        <fullName evidence="5">Uncharacterized protein</fullName>
    </submittedName>
</protein>
<feature type="compositionally biased region" description="Basic and acidic residues" evidence="4">
    <location>
        <begin position="65"/>
        <end position="79"/>
    </location>
</feature>
<evidence type="ECO:0000256" key="1">
    <source>
        <dbReference type="ARBA" id="ARBA00004123"/>
    </source>
</evidence>
<feature type="compositionally biased region" description="Basic residues" evidence="4">
    <location>
        <begin position="141"/>
        <end position="154"/>
    </location>
</feature>
<gene>
    <name evidence="5" type="ORF">CYY_008508</name>
</gene>
<organism evidence="5 6">
    <name type="scientific">Polysphondylium violaceum</name>
    <dbReference type="NCBI Taxonomy" id="133409"/>
    <lineage>
        <taxon>Eukaryota</taxon>
        <taxon>Amoebozoa</taxon>
        <taxon>Evosea</taxon>
        <taxon>Eumycetozoa</taxon>
        <taxon>Dictyostelia</taxon>
        <taxon>Dictyosteliales</taxon>
        <taxon>Dictyosteliaceae</taxon>
        <taxon>Polysphondylium</taxon>
    </lineage>
</organism>
<feature type="region of interest" description="Disordered" evidence="4">
    <location>
        <begin position="1"/>
        <end position="154"/>
    </location>
</feature>
<proteinExistence type="inferred from homology"/>
<evidence type="ECO:0000256" key="4">
    <source>
        <dbReference type="SAM" id="MobiDB-lite"/>
    </source>
</evidence>
<reference evidence="5" key="1">
    <citation type="submission" date="2020-01" db="EMBL/GenBank/DDBJ databases">
        <title>Development of genomics and gene disruption for Polysphondylium violaceum indicates a role for the polyketide synthase stlB in stalk morphogenesis.</title>
        <authorList>
            <person name="Narita B."/>
            <person name="Kawabe Y."/>
            <person name="Kin K."/>
            <person name="Saito T."/>
            <person name="Gibbs R."/>
            <person name="Kuspa A."/>
            <person name="Muzny D."/>
            <person name="Queller D."/>
            <person name="Richards S."/>
            <person name="Strassman J."/>
            <person name="Sucgang R."/>
            <person name="Worley K."/>
            <person name="Schaap P."/>
        </authorList>
    </citation>
    <scope>NUCLEOTIDE SEQUENCE</scope>
    <source>
        <strain evidence="5">QSvi11</strain>
    </source>
</reference>